<dbReference type="InterPro" id="IPR014284">
    <property type="entry name" value="RNA_pol_sigma-70_dom"/>
</dbReference>
<evidence type="ECO:0000259" key="2">
    <source>
        <dbReference type="Pfam" id="PF04542"/>
    </source>
</evidence>
<evidence type="ECO:0000259" key="3">
    <source>
        <dbReference type="Pfam" id="PF08281"/>
    </source>
</evidence>
<evidence type="ECO:0000313" key="5">
    <source>
        <dbReference type="Proteomes" id="UP001207337"/>
    </source>
</evidence>
<dbReference type="Proteomes" id="UP001207337">
    <property type="component" value="Unassembled WGS sequence"/>
</dbReference>
<dbReference type="InterPro" id="IPR052704">
    <property type="entry name" value="ECF_Sigma-70_Domain"/>
</dbReference>
<organism evidence="4 5">
    <name type="scientific">Fodinibius salicampi</name>
    <dbReference type="NCBI Taxonomy" id="1920655"/>
    <lineage>
        <taxon>Bacteria</taxon>
        <taxon>Pseudomonadati</taxon>
        <taxon>Balneolota</taxon>
        <taxon>Balneolia</taxon>
        <taxon>Balneolales</taxon>
        <taxon>Balneolaceae</taxon>
        <taxon>Fodinibius</taxon>
    </lineage>
</organism>
<dbReference type="EMBL" id="JAJNDC010000003">
    <property type="protein sequence ID" value="MCW9713882.1"/>
    <property type="molecule type" value="Genomic_DNA"/>
</dbReference>
<dbReference type="InterPro" id="IPR032710">
    <property type="entry name" value="NTF2-like_dom_sf"/>
</dbReference>
<dbReference type="RefSeq" id="WP_265790881.1">
    <property type="nucleotide sequence ID" value="NZ_BAABRS010000003.1"/>
</dbReference>
<dbReference type="InterPro" id="IPR014303">
    <property type="entry name" value="RNA_pol_sigma-70_ECF"/>
</dbReference>
<comment type="caution">
    <text evidence="4">The sequence shown here is derived from an EMBL/GenBank/DDBJ whole genome shotgun (WGS) entry which is preliminary data.</text>
</comment>
<comment type="subunit">
    <text evidence="1">Interacts transiently with the RNA polymerase catalytic core formed by RpoA, RpoB, RpoC and RpoZ (2 alpha, 1 beta, 1 beta' and 1 omega subunit) to form the RNA polymerase holoenzyme that can initiate transcription.</text>
</comment>
<dbReference type="InterPro" id="IPR013324">
    <property type="entry name" value="RNA_pol_sigma_r3/r4-like"/>
</dbReference>
<dbReference type="SUPFAM" id="SSF88946">
    <property type="entry name" value="Sigma2 domain of RNA polymerase sigma factors"/>
    <property type="match status" value="1"/>
</dbReference>
<dbReference type="InterPro" id="IPR007627">
    <property type="entry name" value="RNA_pol_sigma70_r2"/>
</dbReference>
<feature type="domain" description="RNA polymerase sigma factor 70 region 4 type 2" evidence="3">
    <location>
        <begin position="106"/>
        <end position="156"/>
    </location>
</feature>
<dbReference type="InterPro" id="IPR013249">
    <property type="entry name" value="RNA_pol_sigma70_r4_t2"/>
</dbReference>
<dbReference type="PANTHER" id="PTHR30173:SF36">
    <property type="entry name" value="ECF RNA POLYMERASE SIGMA FACTOR SIGJ"/>
    <property type="match status" value="1"/>
</dbReference>
<dbReference type="NCBIfam" id="TIGR02957">
    <property type="entry name" value="SigX4"/>
    <property type="match status" value="1"/>
</dbReference>
<dbReference type="InterPro" id="IPR013325">
    <property type="entry name" value="RNA_pol_sigma_r2"/>
</dbReference>
<dbReference type="SUPFAM" id="SSF54427">
    <property type="entry name" value="NTF2-like"/>
    <property type="match status" value="1"/>
</dbReference>
<proteinExistence type="predicted"/>
<evidence type="ECO:0000313" key="4">
    <source>
        <dbReference type="EMBL" id="MCW9713882.1"/>
    </source>
</evidence>
<dbReference type="Gene3D" id="1.10.1740.10">
    <property type="match status" value="1"/>
</dbReference>
<reference evidence="4 5" key="1">
    <citation type="submission" date="2021-11" db="EMBL/GenBank/DDBJ databases">
        <title>Aliifidinibius sp. nov., a new bacterium isolated from saline soil.</title>
        <authorList>
            <person name="Galisteo C."/>
            <person name="De La Haba R."/>
            <person name="Sanchez-Porro C."/>
            <person name="Ventosa A."/>
        </authorList>
    </citation>
    <scope>NUCLEOTIDE SEQUENCE [LARGE SCALE GENOMIC DNA]</scope>
    <source>
        <strain evidence="4 5">KACC 190600</strain>
    </source>
</reference>
<dbReference type="NCBIfam" id="TIGR02937">
    <property type="entry name" value="sigma70-ECF"/>
    <property type="match status" value="1"/>
</dbReference>
<dbReference type="Pfam" id="PF08281">
    <property type="entry name" value="Sigma70_r4_2"/>
    <property type="match status" value="1"/>
</dbReference>
<evidence type="ECO:0000256" key="1">
    <source>
        <dbReference type="ARBA" id="ARBA00011344"/>
    </source>
</evidence>
<keyword evidence="5" id="KW-1185">Reference proteome</keyword>
<dbReference type="PANTHER" id="PTHR30173">
    <property type="entry name" value="SIGMA 19 FACTOR"/>
    <property type="match status" value="1"/>
</dbReference>
<feature type="domain" description="RNA polymerase sigma-70 region 2" evidence="2">
    <location>
        <begin position="7"/>
        <end position="71"/>
    </location>
</feature>
<sequence length="294" mass="33779">MENPAELFEQYRPELFRLAYSMLGRIAPAKDAVQEAFLRWQKQDPDQIHSHRAYLSRIVSNLCLDELKSAQNRREQYIGPNLPEPLVSSEEENPQNQIELSESLSMALLFTLEQLSPVQRAVFLLREVFDYDYASIAEVIDKTESHCRKIAQRSRDQVKANRPTLEKSNPKQHELVTAFIEAVQKGNISEIESMLAEEAILYSDGGGKVTAARKPIYGANKIARFMVGIQKHKEEGQTVDIIFRGINREPGMMIYLDDKLFNVWSFHIKNGIIQNIFVVLNPDKLQHLPKKIEK</sequence>
<accession>A0ABT3Q187</accession>
<dbReference type="Gene3D" id="1.10.10.10">
    <property type="entry name" value="Winged helix-like DNA-binding domain superfamily/Winged helix DNA-binding domain"/>
    <property type="match status" value="1"/>
</dbReference>
<dbReference type="NCBIfam" id="NF007214">
    <property type="entry name" value="PRK09636.1"/>
    <property type="match status" value="1"/>
</dbReference>
<dbReference type="SUPFAM" id="SSF88659">
    <property type="entry name" value="Sigma3 and sigma4 domains of RNA polymerase sigma factors"/>
    <property type="match status" value="1"/>
</dbReference>
<gene>
    <name evidence="4" type="ORF">LQ318_13305</name>
</gene>
<protein>
    <submittedName>
        <fullName evidence="4">RNA polymerase sigma-70 factor</fullName>
    </submittedName>
</protein>
<dbReference type="Pfam" id="PF04542">
    <property type="entry name" value="Sigma70_r2"/>
    <property type="match status" value="1"/>
</dbReference>
<dbReference type="InterPro" id="IPR036388">
    <property type="entry name" value="WH-like_DNA-bd_sf"/>
</dbReference>
<name>A0ABT3Q187_9BACT</name>